<dbReference type="PROSITE" id="PS01124">
    <property type="entry name" value="HTH_ARAC_FAMILY_2"/>
    <property type="match status" value="1"/>
</dbReference>
<dbReference type="Pfam" id="PF12833">
    <property type="entry name" value="HTH_18"/>
    <property type="match status" value="1"/>
</dbReference>
<organism evidence="5 6">
    <name type="scientific">Pseudoduganella umbonata</name>
    <dbReference type="NCBI Taxonomy" id="864828"/>
    <lineage>
        <taxon>Bacteria</taxon>
        <taxon>Pseudomonadati</taxon>
        <taxon>Pseudomonadota</taxon>
        <taxon>Betaproteobacteria</taxon>
        <taxon>Burkholderiales</taxon>
        <taxon>Oxalobacteraceae</taxon>
        <taxon>Telluria group</taxon>
        <taxon>Pseudoduganella</taxon>
    </lineage>
</organism>
<proteinExistence type="predicted"/>
<keyword evidence="1" id="KW-0805">Transcription regulation</keyword>
<dbReference type="PANTHER" id="PTHR46796:SF15">
    <property type="entry name" value="BLL1074 PROTEIN"/>
    <property type="match status" value="1"/>
</dbReference>
<gene>
    <name evidence="5" type="ORF">FCL38_18055</name>
</gene>
<sequence length="254" mass="27504">MIYREYPPHPALRAHVACLWTARVTAPMAAAAAHVHRVLPDNCVDILWQDDGRQAYAVGMMSASFTVPAARPVRTVAVRFKPGAAGLFLGMPLHPLTDTRAGLADLWGRSPAGRLDDALWTDDLSDAQRLRLIETTLLGRLAAMEAASDAARAAPLGMRAVAAIEAANGAVSVDALADTLGVSRQHLTLQFRQQVGIAPKLFARICRFRRALALLRDARRAGDLAALAAECGYFDQSHLIRDFRDFAERTPGAF</sequence>
<dbReference type="PROSITE" id="PS00041">
    <property type="entry name" value="HTH_ARAC_FAMILY_1"/>
    <property type="match status" value="2"/>
</dbReference>
<dbReference type="InterPro" id="IPR018060">
    <property type="entry name" value="HTH_AraC"/>
</dbReference>
<feature type="domain" description="HTH araC/xylS-type" evidence="4">
    <location>
        <begin position="158"/>
        <end position="254"/>
    </location>
</feature>
<evidence type="ECO:0000256" key="3">
    <source>
        <dbReference type="ARBA" id="ARBA00023163"/>
    </source>
</evidence>
<protein>
    <submittedName>
        <fullName evidence="5">Helix-turn-helix transcriptional regulator</fullName>
    </submittedName>
</protein>
<dbReference type="RefSeq" id="WP_137314945.1">
    <property type="nucleotide sequence ID" value="NZ_JACHXS010000002.1"/>
</dbReference>
<dbReference type="InterPro" id="IPR050204">
    <property type="entry name" value="AraC_XylS_family_regulators"/>
</dbReference>
<evidence type="ECO:0000256" key="1">
    <source>
        <dbReference type="ARBA" id="ARBA00023015"/>
    </source>
</evidence>
<evidence type="ECO:0000313" key="5">
    <source>
        <dbReference type="EMBL" id="QCP12105.1"/>
    </source>
</evidence>
<dbReference type="InterPro" id="IPR018062">
    <property type="entry name" value="HTH_AraC-typ_CS"/>
</dbReference>
<accession>A0ABX5UKV3</accession>
<keyword evidence="3" id="KW-0804">Transcription</keyword>
<keyword evidence="2" id="KW-0238">DNA-binding</keyword>
<dbReference type="PANTHER" id="PTHR46796">
    <property type="entry name" value="HTH-TYPE TRANSCRIPTIONAL ACTIVATOR RHAS-RELATED"/>
    <property type="match status" value="1"/>
</dbReference>
<dbReference type="SMART" id="SM00342">
    <property type="entry name" value="HTH_ARAC"/>
    <property type="match status" value="1"/>
</dbReference>
<reference evidence="5 6" key="1">
    <citation type="submission" date="2019-05" db="EMBL/GenBank/DDBJ databases">
        <title>Draft Genome Sequences of Six Type Strains of the Genus Massilia.</title>
        <authorList>
            <person name="Miess H."/>
            <person name="Frediansyhah A."/>
            <person name="Gross H."/>
        </authorList>
    </citation>
    <scope>NUCLEOTIDE SEQUENCE [LARGE SCALE GENOMIC DNA]</scope>
    <source>
        <strain evidence="5 6">DSMZ 26121</strain>
    </source>
</reference>
<dbReference type="EMBL" id="CP040017">
    <property type="protein sequence ID" value="QCP12105.1"/>
    <property type="molecule type" value="Genomic_DNA"/>
</dbReference>
<evidence type="ECO:0000313" key="6">
    <source>
        <dbReference type="Proteomes" id="UP000298763"/>
    </source>
</evidence>
<dbReference type="Gene3D" id="1.10.10.60">
    <property type="entry name" value="Homeodomain-like"/>
    <property type="match status" value="1"/>
</dbReference>
<evidence type="ECO:0000256" key="2">
    <source>
        <dbReference type="ARBA" id="ARBA00023125"/>
    </source>
</evidence>
<keyword evidence="6" id="KW-1185">Reference proteome</keyword>
<name>A0ABX5UKV3_9BURK</name>
<evidence type="ECO:0000259" key="4">
    <source>
        <dbReference type="PROSITE" id="PS01124"/>
    </source>
</evidence>
<dbReference type="InterPro" id="IPR046532">
    <property type="entry name" value="DUF6597"/>
</dbReference>
<dbReference type="Pfam" id="PF20240">
    <property type="entry name" value="DUF6597"/>
    <property type="match status" value="1"/>
</dbReference>
<dbReference type="Proteomes" id="UP000298763">
    <property type="component" value="Chromosome"/>
</dbReference>